<keyword evidence="2" id="KW-1003">Cell membrane</keyword>
<accession>A0A510V377</accession>
<name>A0A510V377_9CELL</name>
<feature type="transmembrane region" description="Helical" evidence="6">
    <location>
        <begin position="794"/>
        <end position="819"/>
    </location>
</feature>
<evidence type="ECO:0000256" key="4">
    <source>
        <dbReference type="ARBA" id="ARBA00022989"/>
    </source>
</evidence>
<evidence type="ECO:0000256" key="1">
    <source>
        <dbReference type="ARBA" id="ARBA00004651"/>
    </source>
</evidence>
<dbReference type="Pfam" id="PF02687">
    <property type="entry name" value="FtsX"/>
    <property type="match status" value="1"/>
</dbReference>
<feature type="transmembrane region" description="Helical" evidence="6">
    <location>
        <begin position="505"/>
        <end position="526"/>
    </location>
</feature>
<gene>
    <name evidence="8" type="ORF">CXY01_17760</name>
</gene>
<keyword evidence="5 6" id="KW-0472">Membrane</keyword>
<keyword evidence="3 6" id="KW-0812">Transmembrane</keyword>
<feature type="transmembrane region" description="Helical" evidence="6">
    <location>
        <begin position="470"/>
        <end position="490"/>
    </location>
</feature>
<feature type="transmembrane region" description="Helical" evidence="6">
    <location>
        <begin position="32"/>
        <end position="55"/>
    </location>
</feature>
<feature type="transmembrane region" description="Helical" evidence="6">
    <location>
        <begin position="422"/>
        <end position="449"/>
    </location>
</feature>
<dbReference type="AlphaFoldDB" id="A0A510V377"/>
<feature type="transmembrane region" description="Helical" evidence="6">
    <location>
        <begin position="560"/>
        <end position="582"/>
    </location>
</feature>
<comment type="caution">
    <text evidence="8">The sequence shown here is derived from an EMBL/GenBank/DDBJ whole genome shotgun (WGS) entry which is preliminary data.</text>
</comment>
<dbReference type="InterPro" id="IPR003838">
    <property type="entry name" value="ABC3_permease_C"/>
</dbReference>
<feature type="transmembrane region" description="Helical" evidence="6">
    <location>
        <begin position="348"/>
        <end position="369"/>
    </location>
</feature>
<proteinExistence type="predicted"/>
<dbReference type="RefSeq" id="WP_146927088.1">
    <property type="nucleotide sequence ID" value="NZ_BJUB01000005.1"/>
</dbReference>
<dbReference type="Proteomes" id="UP000321118">
    <property type="component" value="Unassembled WGS sequence"/>
</dbReference>
<evidence type="ECO:0000256" key="3">
    <source>
        <dbReference type="ARBA" id="ARBA00022692"/>
    </source>
</evidence>
<feature type="transmembrane region" description="Helical" evidence="6">
    <location>
        <begin position="389"/>
        <end position="416"/>
    </location>
</feature>
<keyword evidence="4 6" id="KW-1133">Transmembrane helix</keyword>
<feature type="domain" description="ABC3 transporter permease C-terminal" evidence="7">
    <location>
        <begin position="803"/>
        <end position="913"/>
    </location>
</feature>
<dbReference type="GO" id="GO:0005886">
    <property type="term" value="C:plasma membrane"/>
    <property type="evidence" value="ECO:0007669"/>
    <property type="project" value="UniProtKB-SubCell"/>
</dbReference>
<keyword evidence="9" id="KW-1185">Reference proteome</keyword>
<evidence type="ECO:0000256" key="2">
    <source>
        <dbReference type="ARBA" id="ARBA00022475"/>
    </source>
</evidence>
<reference evidence="8 9" key="1">
    <citation type="submission" date="2019-07" db="EMBL/GenBank/DDBJ databases">
        <title>Whole genome shotgun sequence of Cellulomonas xylanilytica NBRC 101102.</title>
        <authorList>
            <person name="Hosoyama A."/>
            <person name="Uohara A."/>
            <person name="Ohji S."/>
            <person name="Ichikawa N."/>
        </authorList>
    </citation>
    <scope>NUCLEOTIDE SEQUENCE [LARGE SCALE GENOMIC DNA]</scope>
    <source>
        <strain evidence="8 9">NBRC 101102</strain>
    </source>
</reference>
<evidence type="ECO:0000256" key="6">
    <source>
        <dbReference type="SAM" id="Phobius"/>
    </source>
</evidence>
<evidence type="ECO:0000313" key="9">
    <source>
        <dbReference type="Proteomes" id="UP000321118"/>
    </source>
</evidence>
<dbReference type="EMBL" id="BJUB01000005">
    <property type="protein sequence ID" value="GEK21256.1"/>
    <property type="molecule type" value="Genomic_DNA"/>
</dbReference>
<feature type="transmembrane region" description="Helical" evidence="6">
    <location>
        <begin position="891"/>
        <end position="913"/>
    </location>
</feature>
<feature type="transmembrane region" description="Helical" evidence="6">
    <location>
        <begin position="849"/>
        <end position="871"/>
    </location>
</feature>
<dbReference type="OrthoDB" id="4812738at2"/>
<evidence type="ECO:0000313" key="8">
    <source>
        <dbReference type="EMBL" id="GEK21256.1"/>
    </source>
</evidence>
<evidence type="ECO:0000256" key="5">
    <source>
        <dbReference type="ARBA" id="ARBA00023136"/>
    </source>
</evidence>
<comment type="subcellular location">
    <subcellularLocation>
        <location evidence="1">Cell membrane</location>
        <topology evidence="1">Multi-pass membrane protein</topology>
    </subcellularLocation>
</comment>
<organism evidence="8 9">
    <name type="scientific">Cellulomonas xylanilytica</name>
    <dbReference type="NCBI Taxonomy" id="233583"/>
    <lineage>
        <taxon>Bacteria</taxon>
        <taxon>Bacillati</taxon>
        <taxon>Actinomycetota</taxon>
        <taxon>Actinomycetes</taxon>
        <taxon>Micrococcales</taxon>
        <taxon>Cellulomonadaceae</taxon>
        <taxon>Cellulomonas</taxon>
    </lineage>
</organism>
<protein>
    <submittedName>
        <fullName evidence="8">Membrane protein</fullName>
    </submittedName>
</protein>
<sequence length="932" mass="95481">MATRSRTTSRWRATTGDAVLVARRRSVQDAGLLTLAAVVLAVTVLIALAVPSVVLQMADEGVRRSVLDAGPSADVVAVLGGAPGGRSIGMDGRPVRVENASVLVSNAARDMRISLPPELQAVTGPPVTAVQSPPLTARIDDEDVLATRLLHVATTTGREDPVVRWVDGVEPSASVEPTVGTAEPYLVQVGISAAAADRLGLTVGQRLELTGPTRRSPLAVVSGLYEPLDPESPVWSTYPDLLDQVPAPAAAAAVGRVAMLLSDESLPDMMLAIEADRSVSTSTRFPAEPTDLLATDIAAIERATAQLIVVPLPLTGSDGRTPAVQTTLDAVMRTADERLTAATAQTSVLLVGLAVAGALALVLAARLLVVRRETFLLAERARGASIASVALRALVETVPLAAAATVVGALGAWLIVPGGRGTWVVAAVIVVVAALAPAVAASVVVAGAWTGRRLPANRADRERVLGRRRVRRLTAELTLVAVAAAALVSVRSRGLLQTATGSVDLLLAATPVLLAAAATVLVARILPPTLRALSRRSSRGRGIVPIVATARASRTAGTRVPLLTLTISVALVVFCGTTAVTVQRGQDVAADIVVGADVRLQGVLDDADIDALREMPDVTAVAGATTLGERTFGRDSGVKARLVLVDAAELAQILEAHDRPVDPGLATLATAATGGGTPVLITPSLQRTATLVRPEVMGSDEFVDLQVVGTAEHPPVLPSTSSTATVPDGYVVVDRETFAAASGADTAPSTVWVDGPGAAAAVRDAGLADAPGVTVVTRVDWLDTWRTSPLNAGLMVLLVATGVLLAGYAALALVLTVVATSRERGRTLSALRTLGLDARTARAMTFGELAPLALAAVLAGTVIGIGVPWLLTGALGLDLLTGDPGATALQVTWIPVVGAAAVVLVALLAAVAVESAVRKKDRLGEVLRVGER</sequence>
<evidence type="ECO:0000259" key="7">
    <source>
        <dbReference type="Pfam" id="PF02687"/>
    </source>
</evidence>